<dbReference type="Proteomes" id="UP000279422">
    <property type="component" value="Unassembled WGS sequence"/>
</dbReference>
<evidence type="ECO:0000313" key="1">
    <source>
        <dbReference type="EMBL" id="RLE07005.1"/>
    </source>
</evidence>
<name>A0A497E1J3_UNCAE</name>
<reference evidence="1 2" key="1">
    <citation type="submission" date="2018-06" db="EMBL/GenBank/DDBJ databases">
        <title>Extensive metabolic versatility and redundancy in microbially diverse, dynamic hydrothermal sediments.</title>
        <authorList>
            <person name="Dombrowski N."/>
            <person name="Teske A."/>
            <person name="Baker B.J."/>
        </authorList>
    </citation>
    <scope>NUCLEOTIDE SEQUENCE [LARGE SCALE GENOMIC DNA]</scope>
    <source>
        <strain evidence="1">B47_G16</strain>
    </source>
</reference>
<dbReference type="EMBL" id="QMPZ01000205">
    <property type="protein sequence ID" value="RLE07005.1"/>
    <property type="molecule type" value="Genomic_DNA"/>
</dbReference>
<gene>
    <name evidence="1" type="ORF">DRJ00_08850</name>
</gene>
<protein>
    <submittedName>
        <fullName evidence="1">Uncharacterized protein</fullName>
    </submittedName>
</protein>
<proteinExistence type="predicted"/>
<sequence length="208" mass="24530">MEKKAIGRIEKLSVDHFKSSRRKLYLVFLLYSGEGLKKESLKDYADKLRKYWEDVEVRIDDLRKKLGEVKRIYHELVDVGGKEGLEIIKKFSKESYQLVKKLFEEKATLETTEDGKLLRENMDWGRCLATNPQSSQVLMKISQFYLESMQKRDEHIARRIDETLKKNETGILFIRENNNVKLPSDIEIFRISSPILDDIHQYLKNLSS</sequence>
<comment type="caution">
    <text evidence="1">The sequence shown here is derived from an EMBL/GenBank/DDBJ whole genome shotgun (WGS) entry which is preliminary data.</text>
</comment>
<accession>A0A497E1J3</accession>
<evidence type="ECO:0000313" key="2">
    <source>
        <dbReference type="Proteomes" id="UP000279422"/>
    </source>
</evidence>
<organism evidence="1 2">
    <name type="scientific">Aerophobetes bacterium</name>
    <dbReference type="NCBI Taxonomy" id="2030807"/>
    <lineage>
        <taxon>Bacteria</taxon>
        <taxon>Candidatus Aerophobota</taxon>
    </lineage>
</organism>
<dbReference type="AlphaFoldDB" id="A0A497E1J3"/>